<reference evidence="2 3" key="1">
    <citation type="submission" date="2017-09" db="EMBL/GenBank/DDBJ databases">
        <authorList>
            <person name="Varghese N."/>
            <person name="Submissions S."/>
        </authorList>
    </citation>
    <scope>NUCLEOTIDE SEQUENCE [LARGE SCALE GENOMIC DNA]</scope>
    <source>
        <strain evidence="2 3">OK806</strain>
    </source>
</reference>
<keyword evidence="1" id="KW-0472">Membrane</keyword>
<sequence>MTETAIGAMIGGIAMLVFVPLIFRLYRLESQRAKLLRLLREETLPSMPKH</sequence>
<evidence type="ECO:0000256" key="1">
    <source>
        <dbReference type="SAM" id="Phobius"/>
    </source>
</evidence>
<gene>
    <name evidence="2" type="ORF">SAMN05446927_8177</name>
</gene>
<keyword evidence="1" id="KW-1133">Transmembrane helix</keyword>
<dbReference type="Proteomes" id="UP000219522">
    <property type="component" value="Unassembled WGS sequence"/>
</dbReference>
<accession>A0A7Z7IF14</accession>
<proteinExistence type="predicted"/>
<dbReference type="RefSeq" id="WP_167306387.1">
    <property type="nucleotide sequence ID" value="NZ_OCSU01000004.1"/>
</dbReference>
<keyword evidence="1" id="KW-0812">Transmembrane</keyword>
<evidence type="ECO:0000313" key="2">
    <source>
        <dbReference type="EMBL" id="SOE91273.1"/>
    </source>
</evidence>
<dbReference type="AlphaFoldDB" id="A0A7Z7IF14"/>
<name>A0A7Z7IF14_9BURK</name>
<comment type="caution">
    <text evidence="2">The sequence shown here is derived from an EMBL/GenBank/DDBJ whole genome shotgun (WGS) entry which is preliminary data.</text>
</comment>
<feature type="transmembrane region" description="Helical" evidence="1">
    <location>
        <begin position="6"/>
        <end position="26"/>
    </location>
</feature>
<evidence type="ECO:0000313" key="3">
    <source>
        <dbReference type="Proteomes" id="UP000219522"/>
    </source>
</evidence>
<protein>
    <submittedName>
        <fullName evidence="2">Uncharacterized protein</fullName>
    </submittedName>
</protein>
<organism evidence="2 3">
    <name type="scientific">Caballeronia arationis</name>
    <dbReference type="NCBI Taxonomy" id="1777142"/>
    <lineage>
        <taxon>Bacteria</taxon>
        <taxon>Pseudomonadati</taxon>
        <taxon>Pseudomonadota</taxon>
        <taxon>Betaproteobacteria</taxon>
        <taxon>Burkholderiales</taxon>
        <taxon>Burkholderiaceae</taxon>
        <taxon>Caballeronia</taxon>
    </lineage>
</organism>
<dbReference type="EMBL" id="OCSU01000004">
    <property type="protein sequence ID" value="SOE91273.1"/>
    <property type="molecule type" value="Genomic_DNA"/>
</dbReference>
<keyword evidence="3" id="KW-1185">Reference proteome</keyword>